<dbReference type="AlphaFoldDB" id="A0A813GUR6"/>
<dbReference type="EMBL" id="CAJNNW010000524">
    <property type="protein sequence ID" value="CAE8628497.1"/>
    <property type="molecule type" value="Genomic_DNA"/>
</dbReference>
<evidence type="ECO:0000313" key="2">
    <source>
        <dbReference type="Proteomes" id="UP000626109"/>
    </source>
</evidence>
<sequence length="460" mass="50540">VVSLFTLIGFFSRQYPDIKLTHSRSQLPRLSQSSQSHSEQWNLTVEELASQGVSVASLLQFWARLGPKGDVMLHYDPERSSTTDVVRQAVIPLSRLPGQGGQSLAALLRPGRSPMRSRNVLPETMVTHSWANKFLHLVAAVVADALQEDYFGEVAQIMTTVGIAPLIQRLEKKGSCEDSYWICAFCPLFARGDVRGINQHASICGGFGNPPDEGLRDGMLVGSELGRKRSAVYRVVVEEVPRRDSVTGDLFQACPCHSLGQADCKPQKQRPLWPAAALGFNEPGQMRDEQGGDSVFTDMMALLQNRVEGFSQLVAVDGQFNVFERAWCVAELVRRHGNSLPTESRQQRASTEGMPQNIEMLDDTELDIYADDLSVFKLDCSSSRPEDKEAILATIGNVAEFDAQLQAVIFGKGGLLSRQFIGFDSLDAAGRAARRVAAAATLMRAKSRERSLPTRPSTDT</sequence>
<reference evidence="1" key="1">
    <citation type="submission" date="2021-02" db="EMBL/GenBank/DDBJ databases">
        <authorList>
            <person name="Dougan E. K."/>
            <person name="Rhodes N."/>
            <person name="Thang M."/>
            <person name="Chan C."/>
        </authorList>
    </citation>
    <scope>NUCLEOTIDE SEQUENCE</scope>
</reference>
<name>A0A813GUR6_POLGL</name>
<evidence type="ECO:0000313" key="1">
    <source>
        <dbReference type="EMBL" id="CAE8628497.1"/>
    </source>
</evidence>
<comment type="caution">
    <text evidence="1">The sequence shown here is derived from an EMBL/GenBank/DDBJ whole genome shotgun (WGS) entry which is preliminary data.</text>
</comment>
<protein>
    <submittedName>
        <fullName evidence="1">Uncharacterized protein</fullName>
    </submittedName>
</protein>
<proteinExistence type="predicted"/>
<dbReference type="Proteomes" id="UP000626109">
    <property type="component" value="Unassembled WGS sequence"/>
</dbReference>
<organism evidence="1 2">
    <name type="scientific">Polarella glacialis</name>
    <name type="common">Dinoflagellate</name>
    <dbReference type="NCBI Taxonomy" id="89957"/>
    <lineage>
        <taxon>Eukaryota</taxon>
        <taxon>Sar</taxon>
        <taxon>Alveolata</taxon>
        <taxon>Dinophyceae</taxon>
        <taxon>Suessiales</taxon>
        <taxon>Suessiaceae</taxon>
        <taxon>Polarella</taxon>
    </lineage>
</organism>
<feature type="non-terminal residue" evidence="1">
    <location>
        <position position="1"/>
    </location>
</feature>
<accession>A0A813GUR6</accession>
<gene>
    <name evidence="1" type="ORF">PGLA2088_LOCUS741</name>
</gene>